<evidence type="ECO:0000256" key="4">
    <source>
        <dbReference type="ARBA" id="ARBA00022723"/>
    </source>
</evidence>
<dbReference type="GO" id="GO:0046872">
    <property type="term" value="F:metal ion binding"/>
    <property type="evidence" value="ECO:0007669"/>
    <property type="project" value="UniProtKB-KW"/>
</dbReference>
<dbReference type="NCBIfam" id="TIGR00147">
    <property type="entry name" value="YegS/Rv2252/BmrU family lipid kinase"/>
    <property type="match status" value="1"/>
</dbReference>
<keyword evidence="9" id="KW-0443">Lipid metabolism</keyword>
<dbReference type="Gene3D" id="2.60.200.40">
    <property type="match status" value="1"/>
</dbReference>
<evidence type="ECO:0000256" key="1">
    <source>
        <dbReference type="ARBA" id="ARBA00001946"/>
    </source>
</evidence>
<dbReference type="Pfam" id="PF19279">
    <property type="entry name" value="YegS_C"/>
    <property type="match status" value="1"/>
</dbReference>
<dbReference type="HOGENOM" id="CLU_045532_1_2_10"/>
<dbReference type="Gene3D" id="3.40.50.10330">
    <property type="entry name" value="Probable inorganic polyphosphate/atp-NAD kinase, domain 1"/>
    <property type="match status" value="1"/>
</dbReference>
<evidence type="ECO:0000256" key="2">
    <source>
        <dbReference type="ARBA" id="ARBA00022516"/>
    </source>
</evidence>
<keyword evidence="4" id="KW-0479">Metal-binding</keyword>
<dbReference type="GO" id="GO:0005524">
    <property type="term" value="F:ATP binding"/>
    <property type="evidence" value="ECO:0007669"/>
    <property type="project" value="UniProtKB-KW"/>
</dbReference>
<gene>
    <name evidence="13" type="ordered locus">Palpr_2436</name>
</gene>
<evidence type="ECO:0000259" key="12">
    <source>
        <dbReference type="PROSITE" id="PS50146"/>
    </source>
</evidence>
<dbReference type="GO" id="GO:0008654">
    <property type="term" value="P:phospholipid biosynthetic process"/>
    <property type="evidence" value="ECO:0007669"/>
    <property type="project" value="UniProtKB-KW"/>
</dbReference>
<evidence type="ECO:0000256" key="11">
    <source>
        <dbReference type="ARBA" id="ARBA00023264"/>
    </source>
</evidence>
<keyword evidence="2" id="KW-0444">Lipid biosynthesis</keyword>
<dbReference type="STRING" id="694427.Palpr_2436"/>
<evidence type="ECO:0000313" key="14">
    <source>
        <dbReference type="Proteomes" id="UP000008718"/>
    </source>
</evidence>
<keyword evidence="7" id="KW-0067">ATP-binding</keyword>
<dbReference type="Proteomes" id="UP000008718">
    <property type="component" value="Chromosome"/>
</dbReference>
<keyword evidence="5" id="KW-0547">Nucleotide-binding</keyword>
<dbReference type="RefSeq" id="WP_013445937.1">
    <property type="nucleotide sequence ID" value="NC_014734.1"/>
</dbReference>
<dbReference type="OrthoDB" id="9786026at2"/>
<dbReference type="PROSITE" id="PS50146">
    <property type="entry name" value="DAGK"/>
    <property type="match status" value="1"/>
</dbReference>
<evidence type="ECO:0000256" key="6">
    <source>
        <dbReference type="ARBA" id="ARBA00022777"/>
    </source>
</evidence>
<dbReference type="InterPro" id="IPR016064">
    <property type="entry name" value="NAD/diacylglycerol_kinase_sf"/>
</dbReference>
<dbReference type="InterPro" id="IPR045540">
    <property type="entry name" value="YegS/DAGK_C"/>
</dbReference>
<dbReference type="KEGG" id="ppn:Palpr_2436"/>
<dbReference type="AlphaFoldDB" id="E4T774"/>
<keyword evidence="8" id="KW-0460">Magnesium</keyword>
<dbReference type="InterPro" id="IPR017438">
    <property type="entry name" value="ATP-NAD_kinase_N"/>
</dbReference>
<dbReference type="EMBL" id="CP002345">
    <property type="protein sequence ID" value="ADQ80568.1"/>
    <property type="molecule type" value="Genomic_DNA"/>
</dbReference>
<evidence type="ECO:0000256" key="7">
    <source>
        <dbReference type="ARBA" id="ARBA00022840"/>
    </source>
</evidence>
<dbReference type="GO" id="GO:0016301">
    <property type="term" value="F:kinase activity"/>
    <property type="evidence" value="ECO:0007669"/>
    <property type="project" value="UniProtKB-KW"/>
</dbReference>
<keyword evidence="10" id="KW-0594">Phospholipid biosynthesis</keyword>
<keyword evidence="11" id="KW-1208">Phospholipid metabolism</keyword>
<dbReference type="InterPro" id="IPR050187">
    <property type="entry name" value="Lipid_Phosphate_FormReg"/>
</dbReference>
<evidence type="ECO:0000256" key="8">
    <source>
        <dbReference type="ARBA" id="ARBA00022842"/>
    </source>
</evidence>
<dbReference type="PANTHER" id="PTHR12358:SF106">
    <property type="entry name" value="LIPID KINASE YEGS"/>
    <property type="match status" value="1"/>
</dbReference>
<dbReference type="Pfam" id="PF00781">
    <property type="entry name" value="DAGK_cat"/>
    <property type="match status" value="1"/>
</dbReference>
<evidence type="ECO:0000313" key="13">
    <source>
        <dbReference type="EMBL" id="ADQ80568.1"/>
    </source>
</evidence>
<keyword evidence="6 13" id="KW-0418">Kinase</keyword>
<accession>E4T774</accession>
<feature type="domain" description="DAGKc" evidence="12">
    <location>
        <begin position="1"/>
        <end position="130"/>
    </location>
</feature>
<organism evidence="13 14">
    <name type="scientific">Paludibacter propionicigenes (strain DSM 17365 / JCM 13257 / WB4)</name>
    <dbReference type="NCBI Taxonomy" id="694427"/>
    <lineage>
        <taxon>Bacteria</taxon>
        <taxon>Pseudomonadati</taxon>
        <taxon>Bacteroidota</taxon>
        <taxon>Bacteroidia</taxon>
        <taxon>Bacteroidales</taxon>
        <taxon>Paludibacteraceae</taxon>
        <taxon>Paludibacter</taxon>
    </lineage>
</organism>
<dbReference type="PANTHER" id="PTHR12358">
    <property type="entry name" value="SPHINGOSINE KINASE"/>
    <property type="match status" value="1"/>
</dbReference>
<keyword evidence="3" id="KW-0808">Transferase</keyword>
<reference key="1">
    <citation type="submission" date="2010-11" db="EMBL/GenBank/DDBJ databases">
        <title>The complete genome of Paludibacter propionicigenes DSM 17365.</title>
        <authorList>
            <consortium name="US DOE Joint Genome Institute (JGI-PGF)"/>
            <person name="Lucas S."/>
            <person name="Copeland A."/>
            <person name="Lapidus A."/>
            <person name="Bruce D."/>
            <person name="Goodwin L."/>
            <person name="Pitluck S."/>
            <person name="Kyrpides N."/>
            <person name="Mavromatis K."/>
            <person name="Ivanova N."/>
            <person name="Munk A.C."/>
            <person name="Brettin T."/>
            <person name="Detter J.C."/>
            <person name="Han C."/>
            <person name="Tapia R."/>
            <person name="Land M."/>
            <person name="Hauser L."/>
            <person name="Markowitz V."/>
            <person name="Cheng J.-F."/>
            <person name="Hugenholtz P."/>
            <person name="Woyke T."/>
            <person name="Wu D."/>
            <person name="Gronow S."/>
            <person name="Wellnitz S."/>
            <person name="Brambilla E."/>
            <person name="Klenk H.-P."/>
            <person name="Eisen J.A."/>
        </authorList>
    </citation>
    <scope>NUCLEOTIDE SEQUENCE</scope>
    <source>
        <strain>WB4</strain>
    </source>
</reference>
<evidence type="ECO:0000256" key="10">
    <source>
        <dbReference type="ARBA" id="ARBA00023209"/>
    </source>
</evidence>
<proteinExistence type="predicted"/>
<dbReference type="eggNOG" id="COG1597">
    <property type="taxonomic scope" value="Bacteria"/>
</dbReference>
<reference evidence="13 14" key="2">
    <citation type="journal article" date="2011" name="Stand. Genomic Sci.">
        <title>Complete genome sequence of Paludibacter propionicigenes type strain (WB4).</title>
        <authorList>
            <person name="Gronow S."/>
            <person name="Munk C."/>
            <person name="Lapidus A."/>
            <person name="Nolan M."/>
            <person name="Lucas S."/>
            <person name="Hammon N."/>
            <person name="Deshpande S."/>
            <person name="Cheng J.F."/>
            <person name="Tapia R."/>
            <person name="Han C."/>
            <person name="Goodwin L."/>
            <person name="Pitluck S."/>
            <person name="Liolios K."/>
            <person name="Ivanova N."/>
            <person name="Mavromatis K."/>
            <person name="Mikhailova N."/>
            <person name="Pati A."/>
            <person name="Chen A."/>
            <person name="Palaniappan K."/>
            <person name="Land M."/>
            <person name="Hauser L."/>
            <person name="Chang Y.J."/>
            <person name="Jeffries C.D."/>
            <person name="Brambilla E."/>
            <person name="Rohde M."/>
            <person name="Goker M."/>
            <person name="Detter J.C."/>
            <person name="Woyke T."/>
            <person name="Bristow J."/>
            <person name="Eisen J.A."/>
            <person name="Markowitz V."/>
            <person name="Hugenholtz P."/>
            <person name="Kyrpides N.C."/>
            <person name="Klenk H.P."/>
        </authorList>
    </citation>
    <scope>NUCLEOTIDE SEQUENCE [LARGE SCALE GENOMIC DNA]</scope>
    <source>
        <strain evidence="14">DSM 17365 / JCM 13257 / WB4</strain>
    </source>
</reference>
<comment type="cofactor">
    <cofactor evidence="1">
        <name>Mg(2+)</name>
        <dbReference type="ChEBI" id="CHEBI:18420"/>
    </cofactor>
</comment>
<dbReference type="InterPro" id="IPR005218">
    <property type="entry name" value="Diacylglycerol/lipid_kinase"/>
</dbReference>
<evidence type="ECO:0000256" key="3">
    <source>
        <dbReference type="ARBA" id="ARBA00022679"/>
    </source>
</evidence>
<evidence type="ECO:0000256" key="9">
    <source>
        <dbReference type="ARBA" id="ARBA00023098"/>
    </source>
</evidence>
<name>E4T774_PALPW</name>
<dbReference type="SUPFAM" id="SSF111331">
    <property type="entry name" value="NAD kinase/diacylglycerol kinase-like"/>
    <property type="match status" value="1"/>
</dbReference>
<dbReference type="GO" id="GO:0005886">
    <property type="term" value="C:plasma membrane"/>
    <property type="evidence" value="ECO:0007669"/>
    <property type="project" value="TreeGrafter"/>
</dbReference>
<dbReference type="InterPro" id="IPR001206">
    <property type="entry name" value="Diacylglycerol_kinase_cat_dom"/>
</dbReference>
<sequence length="294" mass="32259">MKTRIAFIINPNSGTGKKESLPTMIQEGLDAKKFEPEIVFTQYRGHGTELAKDFAAKGYEVIVAVGGDGTVNEIASSIIHTNSTLGIIPIGSGNGLARHLNIPMNVKKAIQQINESESILMDYGVVNGRPFFCTCGTGFDAYVSTEFAKGTKRGLMRYVEKIITGYFSYKSQNCHLIGDGIDLKAKAFVLTFANASQWGNNAYIAPQASVQDGKMDISIMSNFPIIALPSLALQLFAKTIDKDLFMTTLRSDEITLLREEAGPFHYDGEPYEEGKEVHVKTVADGLRVLVKKRF</sequence>
<protein>
    <submittedName>
        <fullName evidence="13">Diacylglycerol kinase catalytic region</fullName>
    </submittedName>
</protein>
<keyword evidence="14" id="KW-1185">Reference proteome</keyword>
<dbReference type="SMART" id="SM00046">
    <property type="entry name" value="DAGKc"/>
    <property type="match status" value="1"/>
</dbReference>
<evidence type="ECO:0000256" key="5">
    <source>
        <dbReference type="ARBA" id="ARBA00022741"/>
    </source>
</evidence>